<keyword evidence="8" id="KW-1185">Reference proteome</keyword>
<evidence type="ECO:0008006" key="9">
    <source>
        <dbReference type="Google" id="ProtNLM"/>
    </source>
</evidence>
<dbReference type="EMBL" id="CP059251">
    <property type="protein sequence ID" value="QLL33791.1"/>
    <property type="molecule type" value="Genomic_DNA"/>
</dbReference>
<evidence type="ECO:0000256" key="2">
    <source>
        <dbReference type="ARBA" id="ARBA00004173"/>
    </source>
</evidence>
<keyword evidence="5" id="KW-0560">Oxidoreductase</keyword>
<protein>
    <recommendedName>
        <fullName evidence="9">Redox protein FMP46, mitochondrial</fullName>
    </recommendedName>
</protein>
<evidence type="ECO:0000256" key="1">
    <source>
        <dbReference type="ARBA" id="ARBA00002963"/>
    </source>
</evidence>
<evidence type="ECO:0000313" key="8">
    <source>
        <dbReference type="Proteomes" id="UP000515788"/>
    </source>
</evidence>
<dbReference type="AlphaFoldDB" id="A0A7G3ZJV5"/>
<dbReference type="PANTHER" id="PTHR28071">
    <property type="entry name" value="REDOX PROTEIN FMP46, MITOCHONDRIAL-RELATED"/>
    <property type="match status" value="1"/>
</dbReference>
<evidence type="ECO:0000313" key="7">
    <source>
        <dbReference type="EMBL" id="QLL33791.1"/>
    </source>
</evidence>
<comment type="subcellular location">
    <subcellularLocation>
        <location evidence="2">Mitochondrion</location>
    </subcellularLocation>
</comment>
<dbReference type="Pfam" id="PF07955">
    <property type="entry name" value="DUF1687"/>
    <property type="match status" value="1"/>
</dbReference>
<dbReference type="Proteomes" id="UP000515788">
    <property type="component" value="Chromosome 6"/>
</dbReference>
<gene>
    <name evidence="7" type="ORF">HG536_0F01160</name>
</gene>
<dbReference type="SUPFAM" id="SSF52833">
    <property type="entry name" value="Thioredoxin-like"/>
    <property type="match status" value="1"/>
</dbReference>
<evidence type="ECO:0000256" key="3">
    <source>
        <dbReference type="ARBA" id="ARBA00009734"/>
    </source>
</evidence>
<comment type="function">
    <text evidence="1">Putative mitochondrial redox protein which could be involved in the reduction of small toxic molecules.</text>
</comment>
<dbReference type="GO" id="GO:0005739">
    <property type="term" value="C:mitochondrion"/>
    <property type="evidence" value="ECO:0007669"/>
    <property type="project" value="UniProtKB-SubCell"/>
</dbReference>
<dbReference type="RefSeq" id="XP_037140465.1">
    <property type="nucleotide sequence ID" value="XM_037284569.1"/>
</dbReference>
<name>A0A7G3ZJV5_9SACH</name>
<evidence type="ECO:0000256" key="5">
    <source>
        <dbReference type="ARBA" id="ARBA00023002"/>
    </source>
</evidence>
<dbReference type="InterPro" id="IPR036249">
    <property type="entry name" value="Thioredoxin-like_sf"/>
</dbReference>
<dbReference type="InterPro" id="IPR012882">
    <property type="entry name" value="Fmp46"/>
</dbReference>
<dbReference type="GO" id="GO:0016491">
    <property type="term" value="F:oxidoreductase activity"/>
    <property type="evidence" value="ECO:0007669"/>
    <property type="project" value="UniProtKB-KW"/>
</dbReference>
<sequence length="133" mass="15388">MSMLRSLQHQPKVISLFTHNLENGKATEAILQVLKCDAGEKYNVELDTKFPTLDQLKYMNSINPNVLRSQIPKLSELLARKSHDSVFHSELKECVAKGYWSGKHPLWVDWEERRMGNDAESIRKLLEPENKPE</sequence>
<dbReference type="Gene3D" id="3.40.30.10">
    <property type="entry name" value="Glutaredoxin"/>
    <property type="match status" value="1"/>
</dbReference>
<accession>A0A7G3ZJV5</accession>
<dbReference type="KEGG" id="tgb:HG536_0F01160"/>
<reference evidence="7 8" key="1">
    <citation type="submission" date="2020-06" db="EMBL/GenBank/DDBJ databases">
        <title>The yeast mating-type switching endonuclease HO is a domesticated member of an unorthodox homing genetic element family.</title>
        <authorList>
            <person name="Coughlan A.Y."/>
            <person name="Lombardi L."/>
            <person name="Braun-Galleani S."/>
            <person name="Martos A.R."/>
            <person name="Galeote V."/>
            <person name="Bigey F."/>
            <person name="Dequin S."/>
            <person name="Byrne K.P."/>
            <person name="Wolfe K.H."/>
        </authorList>
    </citation>
    <scope>NUCLEOTIDE SEQUENCE [LARGE SCALE GENOMIC DNA]</scope>
    <source>
        <strain evidence="7 8">CBS764</strain>
    </source>
</reference>
<dbReference type="PANTHER" id="PTHR28071:SF1">
    <property type="entry name" value="REDOX PROTEIN FMP46, MITOCHONDRIAL-RELATED"/>
    <property type="match status" value="1"/>
</dbReference>
<comment type="similarity">
    <text evidence="3">Belongs to the FMP46 family.</text>
</comment>
<dbReference type="GeneID" id="59327006"/>
<dbReference type="OrthoDB" id="4044803at2759"/>
<organism evidence="7 8">
    <name type="scientific">Torulaspora globosa</name>
    <dbReference type="NCBI Taxonomy" id="48254"/>
    <lineage>
        <taxon>Eukaryota</taxon>
        <taxon>Fungi</taxon>
        <taxon>Dikarya</taxon>
        <taxon>Ascomycota</taxon>
        <taxon>Saccharomycotina</taxon>
        <taxon>Saccharomycetes</taxon>
        <taxon>Saccharomycetales</taxon>
        <taxon>Saccharomycetaceae</taxon>
        <taxon>Torulaspora</taxon>
    </lineage>
</organism>
<proteinExistence type="inferred from homology"/>
<keyword evidence="6" id="KW-0496">Mitochondrion</keyword>
<evidence type="ECO:0000256" key="4">
    <source>
        <dbReference type="ARBA" id="ARBA00022946"/>
    </source>
</evidence>
<evidence type="ECO:0000256" key="6">
    <source>
        <dbReference type="ARBA" id="ARBA00023128"/>
    </source>
</evidence>
<keyword evidence="4" id="KW-0809">Transit peptide</keyword>